<evidence type="ECO:0000313" key="2">
    <source>
        <dbReference type="Proteomes" id="UP000230852"/>
    </source>
</evidence>
<name>A0A2H0TZ40_9BACT</name>
<sequence length="135" mass="15728">MFKQEQIKELLSNENVVRCSATNITYKEKFKVWAISKYLEEGYSPNEIFAEAGFNVSIIGKNKAKDCLFRWRRTMNKEGLKGLVENKGKLGGRKAKLQFKNKDKKIEYLEAKVAYLKAENDFLAKLRGLKRRKTE</sequence>
<proteinExistence type="predicted"/>
<protein>
    <recommendedName>
        <fullName evidence="3">Transposase</fullName>
    </recommendedName>
</protein>
<evidence type="ECO:0008006" key="3">
    <source>
        <dbReference type="Google" id="ProtNLM"/>
    </source>
</evidence>
<dbReference type="Pfam" id="PF20310">
    <property type="entry name" value="HTH_Tnp_2"/>
    <property type="match status" value="1"/>
</dbReference>
<dbReference type="Proteomes" id="UP000230852">
    <property type="component" value="Unassembled WGS sequence"/>
</dbReference>
<dbReference type="InterPro" id="IPR009057">
    <property type="entry name" value="Homeodomain-like_sf"/>
</dbReference>
<gene>
    <name evidence="1" type="ORF">COU28_01330</name>
</gene>
<dbReference type="SUPFAM" id="SSF46689">
    <property type="entry name" value="Homeodomain-like"/>
    <property type="match status" value="1"/>
</dbReference>
<organism evidence="1 2">
    <name type="scientific">Candidatus Magasanikbacteria bacterium CG10_big_fil_rev_8_21_14_0_10_36_16</name>
    <dbReference type="NCBI Taxonomy" id="1974645"/>
    <lineage>
        <taxon>Bacteria</taxon>
        <taxon>Candidatus Magasanikiibacteriota</taxon>
    </lineage>
</organism>
<evidence type="ECO:0000313" key="1">
    <source>
        <dbReference type="EMBL" id="PIR78496.1"/>
    </source>
</evidence>
<dbReference type="EMBL" id="PFBU01000024">
    <property type="protein sequence ID" value="PIR78496.1"/>
    <property type="molecule type" value="Genomic_DNA"/>
</dbReference>
<reference evidence="2" key="1">
    <citation type="submission" date="2017-09" db="EMBL/GenBank/DDBJ databases">
        <title>Depth-based differentiation of microbial function through sediment-hosted aquifers and enrichment of novel symbionts in the deep terrestrial subsurface.</title>
        <authorList>
            <person name="Probst A.J."/>
            <person name="Ladd B."/>
            <person name="Jarett J.K."/>
            <person name="Geller-Mcgrath D.E."/>
            <person name="Sieber C.M.K."/>
            <person name="Emerson J.B."/>
            <person name="Anantharaman K."/>
            <person name="Thomas B.C."/>
            <person name="Malmstrom R."/>
            <person name="Stieglmeier M."/>
            <person name="Klingl A."/>
            <person name="Woyke T."/>
            <person name="Ryan C.M."/>
            <person name="Banfield J.F."/>
        </authorList>
    </citation>
    <scope>NUCLEOTIDE SEQUENCE [LARGE SCALE GENOMIC DNA]</scope>
</reference>
<dbReference type="AlphaFoldDB" id="A0A2H0TZ40"/>
<accession>A0A2H0TZ40</accession>
<dbReference type="InterPro" id="IPR046929">
    <property type="entry name" value="HTH_Tnp"/>
</dbReference>
<comment type="caution">
    <text evidence="1">The sequence shown here is derived from an EMBL/GenBank/DDBJ whole genome shotgun (WGS) entry which is preliminary data.</text>
</comment>